<evidence type="ECO:0000313" key="5">
    <source>
        <dbReference type="Proteomes" id="UP000217265"/>
    </source>
</evidence>
<keyword evidence="5" id="KW-1185">Reference proteome</keyword>
<gene>
    <name evidence="4" type="ORF">CMV30_08515</name>
</gene>
<dbReference type="RefSeq" id="WP_096055618.1">
    <property type="nucleotide sequence ID" value="NZ_CP023344.1"/>
</dbReference>
<dbReference type="KEGG" id="vbh:CMV30_08515"/>
<dbReference type="Gene3D" id="1.10.238.10">
    <property type="entry name" value="EF-hand"/>
    <property type="match status" value="1"/>
</dbReference>
<evidence type="ECO:0000259" key="3">
    <source>
        <dbReference type="PROSITE" id="PS50222"/>
    </source>
</evidence>
<organism evidence="4 5">
    <name type="scientific">Nibricoccus aquaticus</name>
    <dbReference type="NCBI Taxonomy" id="2576891"/>
    <lineage>
        <taxon>Bacteria</taxon>
        <taxon>Pseudomonadati</taxon>
        <taxon>Verrucomicrobiota</taxon>
        <taxon>Opitutia</taxon>
        <taxon>Opitutales</taxon>
        <taxon>Opitutaceae</taxon>
        <taxon>Nibricoccus</taxon>
    </lineage>
</organism>
<feature type="compositionally biased region" description="Basic and acidic residues" evidence="1">
    <location>
        <begin position="66"/>
        <end position="105"/>
    </location>
</feature>
<feature type="domain" description="EF-hand" evidence="3">
    <location>
        <begin position="84"/>
        <end position="119"/>
    </location>
</feature>
<reference evidence="4 5" key="1">
    <citation type="submission" date="2017-09" db="EMBL/GenBank/DDBJ databases">
        <title>Complete genome sequence of Verrucomicrobial strain HZ-65, isolated from freshwater.</title>
        <authorList>
            <person name="Choi A."/>
        </authorList>
    </citation>
    <scope>NUCLEOTIDE SEQUENCE [LARGE SCALE GENOMIC DNA]</scope>
    <source>
        <strain evidence="4 5">HZ-65</strain>
    </source>
</reference>
<feature type="compositionally biased region" description="Basic and acidic residues" evidence="1">
    <location>
        <begin position="49"/>
        <end position="60"/>
    </location>
</feature>
<name>A0A290QCL9_9BACT</name>
<keyword evidence="2" id="KW-0732">Signal</keyword>
<dbReference type="OrthoDB" id="199766at2"/>
<evidence type="ECO:0000256" key="1">
    <source>
        <dbReference type="SAM" id="MobiDB-lite"/>
    </source>
</evidence>
<dbReference type="SUPFAM" id="SSF47473">
    <property type="entry name" value="EF-hand"/>
    <property type="match status" value="1"/>
</dbReference>
<dbReference type="AlphaFoldDB" id="A0A290QCL9"/>
<evidence type="ECO:0000313" key="4">
    <source>
        <dbReference type="EMBL" id="ATC63986.1"/>
    </source>
</evidence>
<dbReference type="InterPro" id="IPR002048">
    <property type="entry name" value="EF_hand_dom"/>
</dbReference>
<feature type="signal peptide" evidence="2">
    <location>
        <begin position="1"/>
        <end position="23"/>
    </location>
</feature>
<sequence>MKPSSLAPALFAATLFLMPAVHAADAAPADEMSGGSESAAMSKTQQAEIMKRFDKNKDGKLDEDEKAAAKEYNREETNGRQNKARERLGKKALEKFDKNGDGKLDEAERAEMAKAIETDPRLVKRFDKDGDGKLNDAEKAAAREAFAKMGEKRAGKKD</sequence>
<dbReference type="PROSITE" id="PS50222">
    <property type="entry name" value="EF_HAND_2"/>
    <property type="match status" value="2"/>
</dbReference>
<protein>
    <recommendedName>
        <fullName evidence="3">EF-hand domain-containing protein</fullName>
    </recommendedName>
</protein>
<evidence type="ECO:0000256" key="2">
    <source>
        <dbReference type="SAM" id="SignalP"/>
    </source>
</evidence>
<proteinExistence type="predicted"/>
<feature type="domain" description="EF-hand" evidence="3">
    <location>
        <begin position="41"/>
        <end position="75"/>
    </location>
</feature>
<dbReference type="EMBL" id="CP023344">
    <property type="protein sequence ID" value="ATC63986.1"/>
    <property type="molecule type" value="Genomic_DNA"/>
</dbReference>
<dbReference type="GO" id="GO:0005509">
    <property type="term" value="F:calcium ion binding"/>
    <property type="evidence" value="ECO:0007669"/>
    <property type="project" value="InterPro"/>
</dbReference>
<dbReference type="Proteomes" id="UP000217265">
    <property type="component" value="Chromosome"/>
</dbReference>
<feature type="compositionally biased region" description="Polar residues" evidence="1">
    <location>
        <begin position="35"/>
        <end position="47"/>
    </location>
</feature>
<feature type="region of interest" description="Disordered" evidence="1">
    <location>
        <begin position="26"/>
        <end position="105"/>
    </location>
</feature>
<feature type="chain" id="PRO_5013081095" description="EF-hand domain-containing protein" evidence="2">
    <location>
        <begin position="24"/>
        <end position="158"/>
    </location>
</feature>
<accession>A0A290QCL9</accession>
<dbReference type="Pfam" id="PF13202">
    <property type="entry name" value="EF-hand_5"/>
    <property type="match status" value="2"/>
</dbReference>
<dbReference type="InterPro" id="IPR011992">
    <property type="entry name" value="EF-hand-dom_pair"/>
</dbReference>